<reference evidence="1 2" key="1">
    <citation type="journal article" date="2020" name="Nat. Food">
        <title>A phased Vanilla planifolia genome enables genetic improvement of flavour and production.</title>
        <authorList>
            <person name="Hasing T."/>
            <person name="Tang H."/>
            <person name="Brym M."/>
            <person name="Khazi F."/>
            <person name="Huang T."/>
            <person name="Chambers A.H."/>
        </authorList>
    </citation>
    <scope>NUCLEOTIDE SEQUENCE [LARGE SCALE GENOMIC DNA]</scope>
    <source>
        <tissue evidence="1">Leaf</tissue>
    </source>
</reference>
<comment type="caution">
    <text evidence="1">The sequence shown here is derived from an EMBL/GenBank/DDBJ whole genome shotgun (WGS) entry which is preliminary data.</text>
</comment>
<dbReference type="AlphaFoldDB" id="A0A835RG50"/>
<name>A0A835RG50_VANPL</name>
<evidence type="ECO:0000313" key="2">
    <source>
        <dbReference type="Proteomes" id="UP000639772"/>
    </source>
</evidence>
<proteinExistence type="predicted"/>
<organism evidence="1 2">
    <name type="scientific">Vanilla planifolia</name>
    <name type="common">Vanilla</name>
    <dbReference type="NCBI Taxonomy" id="51239"/>
    <lineage>
        <taxon>Eukaryota</taxon>
        <taxon>Viridiplantae</taxon>
        <taxon>Streptophyta</taxon>
        <taxon>Embryophyta</taxon>
        <taxon>Tracheophyta</taxon>
        <taxon>Spermatophyta</taxon>
        <taxon>Magnoliopsida</taxon>
        <taxon>Liliopsida</taxon>
        <taxon>Asparagales</taxon>
        <taxon>Orchidaceae</taxon>
        <taxon>Vanilloideae</taxon>
        <taxon>Vanilleae</taxon>
        <taxon>Vanilla</taxon>
    </lineage>
</organism>
<gene>
    <name evidence="1" type="ORF">HPP92_007442</name>
</gene>
<protein>
    <submittedName>
        <fullName evidence="1">Uncharacterized protein</fullName>
    </submittedName>
</protein>
<sequence length="307" mass="33392">MEGTAEENSPEAPHIKGKEDVQVQQQSDNCITLQNTAPVIAGDIGWTEHFASIGSPEMLLEALAGKGINFGSGAHPLVQPPTTSSCPSNFPVNKMEGLTAKSVNSTILCRNFCSGSVEDSPVRKGFWENLTRIAGGSRSASAHNESARVDVRKKVAGTLMSQSSIKRPPAFGQFGLYFRKTHDNVVEDDRILSSNTVAQYSPGFVTKDSPALGSGRYVVESNLKGKEAACEDHGTDNIHGQITQSQTNVGTDDNMVNKFESLHNPFIKTDEKILFGDTFDHTDSNAHVDWISLREWIKQKTGQLQQT</sequence>
<evidence type="ECO:0000313" key="1">
    <source>
        <dbReference type="EMBL" id="KAG0490579.1"/>
    </source>
</evidence>
<accession>A0A835RG50</accession>
<dbReference type="Proteomes" id="UP000639772">
    <property type="component" value="Chromosome 3"/>
</dbReference>
<dbReference type="EMBL" id="JADCNM010000003">
    <property type="protein sequence ID" value="KAG0490579.1"/>
    <property type="molecule type" value="Genomic_DNA"/>
</dbReference>